<dbReference type="FunFam" id="3.10.250.10:FF:000007">
    <property type="entry name" value="Soluble scavenger receptor cysteine-rich domain-containing protein SSC5D"/>
    <property type="match status" value="1"/>
</dbReference>
<feature type="disulfide bond" evidence="10">
    <location>
        <begin position="2664"/>
        <end position="2674"/>
    </location>
</feature>
<feature type="domain" description="SRCR" evidence="13">
    <location>
        <begin position="2149"/>
        <end position="2249"/>
    </location>
</feature>
<feature type="disulfide bond" evidence="10">
    <location>
        <begin position="1041"/>
        <end position="1051"/>
    </location>
</feature>
<feature type="compositionally biased region" description="Pro residues" evidence="11">
    <location>
        <begin position="2921"/>
        <end position="2930"/>
    </location>
</feature>
<feature type="disulfide bond" evidence="10">
    <location>
        <begin position="721"/>
        <end position="731"/>
    </location>
</feature>
<feature type="domain" description="SRCR" evidence="13">
    <location>
        <begin position="1824"/>
        <end position="1924"/>
    </location>
</feature>
<feature type="domain" description="SRCR" evidence="13">
    <location>
        <begin position="2596"/>
        <end position="2697"/>
    </location>
</feature>
<feature type="domain" description="SRCR" evidence="13">
    <location>
        <begin position="2260"/>
        <end position="2365"/>
    </location>
</feature>
<feature type="domain" description="SRCR" evidence="13">
    <location>
        <begin position="1"/>
        <end position="102"/>
    </location>
</feature>
<feature type="compositionally biased region" description="Low complexity" evidence="11">
    <location>
        <begin position="2931"/>
        <end position="2945"/>
    </location>
</feature>
<dbReference type="PROSITE" id="PS00420">
    <property type="entry name" value="SRCR_1"/>
    <property type="match status" value="5"/>
</dbReference>
<evidence type="ECO:0000256" key="5">
    <source>
        <dbReference type="ARBA" id="ARBA00022989"/>
    </source>
</evidence>
<comment type="caution">
    <text evidence="14">The sequence shown here is derived from an EMBL/GenBank/DDBJ whole genome shotgun (WGS) entry which is preliminary data.</text>
</comment>
<keyword evidence="9" id="KW-0325">Glycoprotein</keyword>
<feature type="disulfide bond" evidence="10">
    <location>
        <begin position="181"/>
        <end position="191"/>
    </location>
</feature>
<feature type="domain" description="SRCR" evidence="13">
    <location>
        <begin position="437"/>
        <end position="541"/>
    </location>
</feature>
<dbReference type="Pfam" id="PF00530">
    <property type="entry name" value="SRCR"/>
    <property type="match status" value="27"/>
</dbReference>
<evidence type="ECO:0000256" key="1">
    <source>
        <dbReference type="ARBA" id="ARBA00004167"/>
    </source>
</evidence>
<feature type="disulfide bond" evidence="10">
    <location>
        <begin position="2771"/>
        <end position="2781"/>
    </location>
</feature>
<feature type="disulfide bond" evidence="10">
    <location>
        <begin position="1892"/>
        <end position="1902"/>
    </location>
</feature>
<dbReference type="SMART" id="SM00202">
    <property type="entry name" value="SR"/>
    <property type="match status" value="27"/>
</dbReference>
<feature type="domain" description="SRCR" evidence="13">
    <location>
        <begin position="111"/>
        <end position="212"/>
    </location>
</feature>
<dbReference type="PANTHER" id="PTHR19331">
    <property type="entry name" value="SCAVENGER RECEPTOR DOMAIN-CONTAINING"/>
    <property type="match status" value="1"/>
</dbReference>
<evidence type="ECO:0000256" key="7">
    <source>
        <dbReference type="ARBA" id="ARBA00023157"/>
    </source>
</evidence>
<evidence type="ECO:0000256" key="8">
    <source>
        <dbReference type="ARBA" id="ARBA00023170"/>
    </source>
</evidence>
<gene>
    <name evidence="14" type="ORF">SNE40_012539</name>
</gene>
<feature type="disulfide bond" evidence="10">
    <location>
        <begin position="937"/>
        <end position="947"/>
    </location>
</feature>
<keyword evidence="7 10" id="KW-1015">Disulfide bond</keyword>
<organism evidence="14 15">
    <name type="scientific">Patella caerulea</name>
    <name type="common">Rayed Mediterranean limpet</name>
    <dbReference type="NCBI Taxonomy" id="87958"/>
    <lineage>
        <taxon>Eukaryota</taxon>
        <taxon>Metazoa</taxon>
        <taxon>Spiralia</taxon>
        <taxon>Lophotrochozoa</taxon>
        <taxon>Mollusca</taxon>
        <taxon>Gastropoda</taxon>
        <taxon>Patellogastropoda</taxon>
        <taxon>Patelloidea</taxon>
        <taxon>Patellidae</taxon>
        <taxon>Patella</taxon>
    </lineage>
</organism>
<feature type="disulfide bond" evidence="10">
    <location>
        <begin position="1849"/>
        <end position="1913"/>
    </location>
</feature>
<keyword evidence="4" id="KW-0677">Repeat</keyword>
<sequence>MQPENGDYRSGRLEVSLNGTEWGTVCDDLFSKSAASVVCKQLGYTHGEAVAKSYFGTVTGGNNIFLDNVECNGSEARIDDCKKNVWKQNDCDHTEDVGVFCFNDSSKVFQMQLVNLKTNNGGLSGRLEVRMGNMSWGSVCDDLFNDNTAAVACKHFNYKYGQRITQQYNDGVRTYLDEVLCTGSEDNILQCKHNSWREHDCGNEEDVGISCFNSTTRLRTKGDTVENAGAVELWKPNRGWVFICDGDWDDQDAAVACRELGYVDGKAANGSALLNERVFFSLSSSYHNVNCTGDEESLEDCNMDYYGSRCPINGRASAVCYNTTKDKVDMTFDTRLADGADNWGRVEVRHLGLWSQVCIKGTSLEWSDNEASVVCRMHGFKAGKSFGEIASVDQPSWLSSVKCIGNESSLLDCELGQWGRTVTTCTTAHVLCYNTGITVSLSDPSSAFGRVIVDYDGQQGSICKAGLTHKDAHTICKDLGYKDGRLWELPPGEDRGNGSVFLSSLKCSSYAESLFECDSKGWNVTTSDCANHYQDVGVNCFQDVRLFPGDETVGAVEIYENDWESLCGSSTFDDTEASVICKELGFKYGQALPMKSFGRVAGPHRRSGINCLGNETSILDCDYDKTATSCLPSSVSYASVSCYNQPLPAGSPKYRLFESSAEASFGIVGINDYNTTGYACDEFWDDDEAQVLCKELGHMGGVAFKYTTSYKGPFFINEINCTGEESSLADCPKGGELCEQVASGGVLCYRQRAPELILRQESASEKHRGRLEVTIDNEAGTICGDSKWHDENAAVACRQLPGGYRDGVALKYPRQQNSPTSNYLSSLRCLGNEESLFKCPNPGWKNVLESSCQDDTAHVAGAFCFKNTQLRGGVVNTSSAVGKLMMYNEDRWLWVCDDGVDQVTASVACKEIGFTGAAILKGDDSIYRPTYFKKLKCTGTESQLSDCAYTLGSCGFDEGVLRLLCYSLGEQTDTKFHIENGNNGRVYVERQGRNGTICEDGWSDTDAGVLCKTKGYAGGVVYGAKPSSNANELVWFKDVNCTGRETDIGACQVNLTVTTNCRRSRQSASVLCYSSTGVDVRLANGGENYGRVEIQYDGVWGTICDYAWSRYDARALCKQLGYVEGLAYARSRYGNGAGPVYMDEMRCRVDDVSIFTCPNRGWNNSARYCLDHDNDVGVYCYPRVRLPDNATFGPVEYWTGYSYSKVCSEGFTDTNAKVMCRELGFLTGKALCCSAFSDNQIFIGVSNVSCSGSESKLEDCRMESVAPTCSSNQYASVVCSNTLETDAYSVSVSHNNHGRVIIKHMLQDGFICANNFTQHDADVVCKEAGYYGGFGYRYSNSRLLSDIKELRWVANMSCSGKETRLTDCPNFKWGNLKGCGNNANDAAAYCFNDPAMRNVSLRLQNGTHNEGRVEILINGTWGSICGLAVGDREANVVCQALDFMGGIVLDTGSYGVSKGPIHITEIECDENTKSIFGCSLAGFGQVDDLCDSHLYDLAVRCYDNIRISGSLYNKQQHGRVEINNGTEWLAVCDNTFDDTSANVFCRQLKYTGGTRQCCSSLGSISPLVPIGITNVTCVGQETDIQDCDIKYGSCSSGNYASVFCTDEPRTTALDVALSQGTTYSGIVNVSRENVWGAACADGWDHDEATTVCKHMNFLNGYALPSTTLPAGIPFVIGHVNCTSSTTRLDACTYDKFEDDHGCGKSRKAARVLCTDSSADILYRINGTGTEGRAEIYFNGRWGTVSKVLFGDLDAKVFCRAAGYIGGEEYYPAIIPDSQNSVLVSEVDCDGTEENFLECGANWDIDYNRAIPKSYAAYVNCFREVTISRGDGKSTGKLQVYQNGEWGTVCEAGFDDKDATVACKVLGYESGSALCCSPYGYNFDSAVMSEVNCTGSETKLSECSSKKYSSVSLCYRQEYASVACFNGVKPLDYNVSLVGGSTYTGAVQVLYNGVAGRICTDGWDDADALVVCKELGFTKGQSYRHYKSSFEFFNYAGPYWTSNMNCTGTESNIGECAHDGFGSVKVCESRQYAGVLCYDDSELFYRLAGGGDQWGRVEVAVDGVWGTVCDRYWDKREATVFCRGLGFVDGDADYNDYNMTATGEVWESNLRCAGPEKSLNDCPHEGWTEATTLSCKTHTRDAQVFCYTSVKLSTGVGKTVNNGPVMINEGGDWFRVCDKGFDDKAASVVCRELNYTDGKAICCSAYGKTAFSTAILHNKTVRCTGEEKFVKDCLRVEKCDSDYYASVVCFENEKEAAATDYTVTIEDDPAKGQLTVKHYGVDGRICGTNWTDTEALVYCKSHGHLNGIAYQHSNLGTFVSERTLGPYWMSNVTCSGTEDDLSSCQFSDRMELGNCTGDHAASVLCYNTSGIEYRMTNGGSYYGRVEISVGGVWGTVCDTYWSYSDASVFCRQQGFNDGVAQSGAKYGQGTGPIWLSHMQCTGSESAIHQCPHRGFNDDVSTSGPSWPFSLPCTTHQDDASVFCYRNVRTNTRFGATMGGLEVYHNNKWSGVCDTGMDNAVATVACKSLGQNYTYGRTLTGSPFGDLRADKIGIQHIVCKEGYTDISNCTITEGDCASGYYTGIACSKTPFNDTGLGVRLASDGLSGDHHGIIEVRRNGVWGRVCMQGWEDVDANLACKDIGFKGGVSYLHIVKNTKAILIRNVSCTEQDNSFSDCSYETTPDREQCGFDANDGGVICYRKSGVQYRLNGDTATSGRVEIGYDGSWGSVCSWSWNTNNAKVLCRRMGYKYGTPRYDILQDLPTLRPMINGVFCVGNESSLLTCLNSGFNSSLLSYLCTESAYATCYTEELTFSKIRLAGGSDNSTGRVEIFVDGDGRWGTVCDDYWDDNDATVVCKQLGWNSGVTFKGKGYAATSGPIWLDNVNCIGNETNFNQCQHRGIGTHNCNHTEDAIVICSMVTKPAPPTTIPPTTPPSTTSLPQTTTTKSPPTTPPVQPPVTATKTPTSPPTTETQEVTSLVPPPAGKPGPAAAVSSSSTLAVAIAVPLVLLIVIVVIVIGVIMYRCRYHPKHNIQHERFHDDIIEQTHDGSIAMSNQMFDMNLNEPVDPLGDSSAYMAENTEVTIGGNGYAHFAKSPAETNGDANGGFSNPLYNIAREETMSDPAKLEIDIHGVDNSHSTS</sequence>
<feature type="disulfide bond" evidence="10">
    <location>
        <begin position="1681"/>
        <end position="1691"/>
    </location>
</feature>
<feature type="disulfide bond" evidence="10">
    <location>
        <begin position="1250"/>
        <end position="1260"/>
    </location>
</feature>
<evidence type="ECO:0000256" key="2">
    <source>
        <dbReference type="ARBA" id="ARBA00022692"/>
    </source>
</evidence>
<keyword evidence="3" id="KW-0732">Signal</keyword>
<feature type="compositionally biased region" description="Low complexity" evidence="11">
    <location>
        <begin position="2954"/>
        <end position="2974"/>
    </location>
</feature>
<feature type="disulfide bond" evidence="10">
    <location>
        <begin position="1358"/>
        <end position="1368"/>
    </location>
</feature>
<name>A0AAN8JPN5_PATCE</name>
<feature type="domain" description="SRCR" evidence="13">
    <location>
        <begin position="334"/>
        <end position="433"/>
    </location>
</feature>
<feature type="disulfide bond" evidence="10">
    <location>
        <begin position="2222"/>
        <end position="2232"/>
    </location>
</feature>
<feature type="disulfide bond" evidence="10">
    <location>
        <begin position="611"/>
        <end position="621"/>
    </location>
</feature>
<feature type="domain" description="SRCR" evidence="13">
    <location>
        <begin position="218"/>
        <end position="321"/>
    </location>
</feature>
<comment type="subcellular location">
    <subcellularLocation>
        <location evidence="1">Membrane</location>
        <topology evidence="1">Single-pass membrane protein</topology>
    </subcellularLocation>
</comment>
<feature type="domain" description="SRCR" evidence="13">
    <location>
        <begin position="2704"/>
        <end position="2804"/>
    </location>
</feature>
<keyword evidence="6 12" id="KW-0472">Membrane</keyword>
<feature type="disulfide bond" evidence="10">
    <location>
        <begin position="1011"/>
        <end position="1072"/>
    </location>
</feature>
<feature type="domain" description="SRCR" evidence="13">
    <location>
        <begin position="1615"/>
        <end position="1714"/>
    </location>
</feature>
<feature type="disulfide bond" evidence="10">
    <location>
        <begin position="1788"/>
        <end position="1798"/>
    </location>
</feature>
<feature type="disulfide bond" evidence="10">
    <location>
        <begin position="1147"/>
        <end position="1157"/>
    </location>
</feature>
<feature type="domain" description="SRCR" evidence="13">
    <location>
        <begin position="1721"/>
        <end position="1821"/>
    </location>
</feature>
<dbReference type="PROSITE" id="PS50287">
    <property type="entry name" value="SRCR_2"/>
    <property type="match status" value="27"/>
</dbReference>
<feature type="disulfide bond" evidence="10">
    <location>
        <begin position="581"/>
        <end position="642"/>
    </location>
</feature>
<protein>
    <recommendedName>
        <fullName evidence="13">SRCR domain-containing protein</fullName>
    </recommendedName>
</protein>
<feature type="disulfide bond" evidence="10">
    <location>
        <begin position="1577"/>
        <end position="1587"/>
    </location>
</feature>
<feature type="disulfide bond" evidence="10">
    <location>
        <begin position="291"/>
        <end position="301"/>
    </location>
</feature>
<keyword evidence="2 12" id="KW-0812">Transmembrane</keyword>
<feature type="disulfide bond" evidence="10">
    <location>
        <begin position="2333"/>
        <end position="2343"/>
    </location>
</feature>
<dbReference type="Gene3D" id="3.10.250.10">
    <property type="entry name" value="SRCR-like domain"/>
    <property type="match status" value="27"/>
</dbReference>
<feature type="disulfide bond" evidence="10">
    <location>
        <begin position="1862"/>
        <end position="1923"/>
    </location>
</feature>
<feature type="domain" description="SRCR" evidence="13">
    <location>
        <begin position="961"/>
        <end position="1073"/>
    </location>
</feature>
<feature type="transmembrane region" description="Helical" evidence="12">
    <location>
        <begin position="2995"/>
        <end position="3019"/>
    </location>
</feature>
<feature type="domain" description="SRCR" evidence="13">
    <location>
        <begin position="1934"/>
        <end position="2037"/>
    </location>
</feature>
<feature type="domain" description="SRCR" evidence="13">
    <location>
        <begin position="1287"/>
        <end position="1391"/>
    </location>
</feature>
<feature type="domain" description="SRCR" evidence="13">
    <location>
        <begin position="2372"/>
        <end position="2483"/>
    </location>
</feature>
<evidence type="ECO:0000256" key="4">
    <source>
        <dbReference type="ARBA" id="ARBA00022737"/>
    </source>
</evidence>
<feature type="disulfide bond" evidence="10">
    <location>
        <begin position="2439"/>
        <end position="2449"/>
    </location>
</feature>
<feature type="disulfide bond" evidence="10">
    <location>
        <begin position="2883"/>
        <end position="2893"/>
    </location>
</feature>
<dbReference type="InterPro" id="IPR001190">
    <property type="entry name" value="SRCR"/>
</dbReference>
<feature type="disulfide bond" evidence="10">
    <location>
        <begin position="1652"/>
        <end position="1713"/>
    </location>
</feature>
<evidence type="ECO:0000256" key="11">
    <source>
        <dbReference type="SAM" id="MobiDB-lite"/>
    </source>
</evidence>
<evidence type="ECO:0000313" key="14">
    <source>
        <dbReference type="EMBL" id="KAK6180370.1"/>
    </source>
</evidence>
<evidence type="ECO:0000259" key="13">
    <source>
        <dbReference type="PROSITE" id="PS50287"/>
    </source>
</evidence>
<feature type="domain" description="SRCR" evidence="13">
    <location>
        <begin position="1184"/>
        <end position="1280"/>
    </location>
</feature>
<dbReference type="EMBL" id="JAZGQO010000008">
    <property type="protein sequence ID" value="KAK6180370.1"/>
    <property type="molecule type" value="Genomic_DNA"/>
</dbReference>
<dbReference type="FunFam" id="3.10.250.10:FF:000006">
    <property type="entry name" value="neurotrypsin isoform X2"/>
    <property type="match status" value="1"/>
</dbReference>
<feature type="disulfide bond" evidence="10">
    <location>
        <begin position="2557"/>
        <end position="2567"/>
    </location>
</feature>
<feature type="disulfide bond" evidence="10">
    <location>
        <begin position="507"/>
        <end position="517"/>
    </location>
</feature>
<evidence type="ECO:0000256" key="12">
    <source>
        <dbReference type="SAM" id="Phobius"/>
    </source>
</evidence>
<feature type="domain" description="SRCR" evidence="13">
    <location>
        <begin position="654"/>
        <end position="749"/>
    </location>
</feature>
<feature type="disulfide bond" evidence="10">
    <location>
        <begin position="829"/>
        <end position="839"/>
    </location>
</feature>
<feature type="domain" description="SRCR" evidence="13">
    <location>
        <begin position="2813"/>
        <end position="2914"/>
    </location>
</feature>
<evidence type="ECO:0000313" key="15">
    <source>
        <dbReference type="Proteomes" id="UP001347796"/>
    </source>
</evidence>
<evidence type="ECO:0000256" key="9">
    <source>
        <dbReference type="ARBA" id="ARBA00023180"/>
    </source>
</evidence>
<feature type="disulfide bond" evidence="10">
    <location>
        <begin position="1468"/>
        <end position="1478"/>
    </location>
</feature>
<feature type="disulfide bond" evidence="10">
    <location>
        <begin position="403"/>
        <end position="413"/>
    </location>
</feature>
<feature type="domain" description="SRCR" evidence="13">
    <location>
        <begin position="1080"/>
        <end position="1181"/>
    </location>
</feature>
<feature type="region of interest" description="Disordered" evidence="11">
    <location>
        <begin position="2921"/>
        <end position="2988"/>
    </location>
</feature>
<feature type="domain" description="SRCR" evidence="13">
    <location>
        <begin position="1401"/>
        <end position="1502"/>
    </location>
</feature>
<feature type="domain" description="SRCR" evidence="13">
    <location>
        <begin position="1505"/>
        <end position="1605"/>
    </location>
</feature>
<feature type="disulfide bond" evidence="10">
    <location>
        <begin position="2111"/>
        <end position="2121"/>
    </location>
</feature>
<feature type="domain" description="SRCR" evidence="13">
    <location>
        <begin position="2044"/>
        <end position="2146"/>
    </location>
</feature>
<keyword evidence="15" id="KW-1185">Reference proteome</keyword>
<dbReference type="GO" id="GO:0016020">
    <property type="term" value="C:membrane"/>
    <property type="evidence" value="ECO:0007669"/>
    <property type="project" value="UniProtKB-SubCell"/>
</dbReference>
<keyword evidence="5 12" id="KW-1133">Transmembrane helix</keyword>
<comment type="caution">
    <text evidence="10">Lacks conserved residue(s) required for the propagation of feature annotation.</text>
</comment>
<dbReference type="Proteomes" id="UP001347796">
    <property type="component" value="Unassembled WGS sequence"/>
</dbReference>
<feature type="domain" description="SRCR" evidence="13">
    <location>
        <begin position="868"/>
        <end position="966"/>
    </location>
</feature>
<accession>A0AAN8JPN5</accession>
<evidence type="ECO:0000256" key="6">
    <source>
        <dbReference type="ARBA" id="ARBA00023136"/>
    </source>
</evidence>
<feature type="domain" description="SRCR" evidence="13">
    <location>
        <begin position="2483"/>
        <end position="2585"/>
    </location>
</feature>
<evidence type="ECO:0000256" key="3">
    <source>
        <dbReference type="ARBA" id="ARBA00022729"/>
    </source>
</evidence>
<feature type="domain" description="SRCR" evidence="13">
    <location>
        <begin position="544"/>
        <end position="643"/>
    </location>
</feature>
<dbReference type="PANTHER" id="PTHR19331:SF465">
    <property type="entry name" value="EGG PEPTIDE SPERACT RECEPTOR"/>
    <property type="match status" value="1"/>
</dbReference>
<dbReference type="FunFam" id="3.10.250.10:FF:000001">
    <property type="entry name" value="Lysyl oxidase 4 isoform X1"/>
    <property type="match status" value="2"/>
</dbReference>
<dbReference type="InterPro" id="IPR036772">
    <property type="entry name" value="SRCR-like_dom_sf"/>
</dbReference>
<dbReference type="PRINTS" id="PR00258">
    <property type="entry name" value="SPERACTRCPTR"/>
</dbReference>
<feature type="disulfide bond" evidence="10">
    <location>
        <begin position="71"/>
        <end position="81"/>
    </location>
</feature>
<reference evidence="14 15" key="1">
    <citation type="submission" date="2024-01" db="EMBL/GenBank/DDBJ databases">
        <title>The genome of the rayed Mediterranean limpet Patella caerulea (Linnaeus, 1758).</title>
        <authorList>
            <person name="Anh-Thu Weber A."/>
            <person name="Halstead-Nussloch G."/>
        </authorList>
    </citation>
    <scope>NUCLEOTIDE SEQUENCE [LARGE SCALE GENOMIC DNA]</scope>
    <source>
        <strain evidence="14">AATW-2023a</strain>
        <tissue evidence="14">Whole specimen</tissue>
    </source>
</reference>
<evidence type="ECO:0000256" key="10">
    <source>
        <dbReference type="PROSITE-ProRule" id="PRU00196"/>
    </source>
</evidence>
<proteinExistence type="predicted"/>
<dbReference type="SUPFAM" id="SSF56487">
    <property type="entry name" value="SRCR-like"/>
    <property type="match status" value="27"/>
</dbReference>
<feature type="disulfide bond" evidence="10">
    <location>
        <begin position="2005"/>
        <end position="2015"/>
    </location>
</feature>
<keyword evidence="8" id="KW-0675">Receptor</keyword>
<dbReference type="FunFam" id="3.10.250.10:FF:000016">
    <property type="entry name" value="Scavenger receptor cysteine-rich protein type 12"/>
    <property type="match status" value="4"/>
</dbReference>
<feature type="domain" description="SRCR" evidence="13">
    <location>
        <begin position="758"/>
        <end position="865"/>
    </location>
</feature>